<dbReference type="SMART" id="SM00245">
    <property type="entry name" value="TSPc"/>
    <property type="match status" value="1"/>
</dbReference>
<dbReference type="InterPro" id="IPR041489">
    <property type="entry name" value="PDZ_6"/>
</dbReference>
<dbReference type="AlphaFoldDB" id="A0A286RA46"/>
<dbReference type="SUPFAM" id="SSF52096">
    <property type="entry name" value="ClpP/crotonase"/>
    <property type="match status" value="1"/>
</dbReference>
<sequence>MPRKNVQILVIACVVCLLCAYRSSRYARVVTYALEQIEFKALEPKPARKLAEAAIRGMTEVLDPYSSYISEQDLPRFAEELDRQFGGVGIEIFVEPKTRKICVASPLPNTPAQRAGIRPGDIIIAINGESTEGLSLDQAAKKMRGEAGTEVTLTIQTPGEEKPRDVKLKREVIKAETVLGDSRNPDGSWNFVLEEHPDIGYVRLPTFAEDSDKRLREILEQLRKKNIRGLILDLRDDPGGRLEVAVAICDMFIKSGVIVTTRYRDGRIKARYTASGRPVCPDLPLVVLINRYSASASEIVAACLQDHQRAKVVGERSFGKGTVQELIQLEPGMGLLKLTTAAYWRPSGKNIHRMVGADESQEWGVKPDPGWEVPLEKEELETLLRYRALRDIYLPPGSPKPEGFDKIPENFRDRQLDRAVECLQQEIEAASRKEPPANRQLSTIASPVSTIAGISGIREGVG</sequence>
<evidence type="ECO:0000259" key="6">
    <source>
        <dbReference type="PROSITE" id="PS50106"/>
    </source>
</evidence>
<dbReference type="PANTHER" id="PTHR32060:SF30">
    <property type="entry name" value="CARBOXY-TERMINAL PROCESSING PROTEASE CTPA"/>
    <property type="match status" value="1"/>
</dbReference>
<dbReference type="OrthoDB" id="9812068at2"/>
<dbReference type="SUPFAM" id="SSF50156">
    <property type="entry name" value="PDZ domain-like"/>
    <property type="match status" value="1"/>
</dbReference>
<dbReference type="Pfam" id="PF03572">
    <property type="entry name" value="Peptidase_S41"/>
    <property type="match status" value="1"/>
</dbReference>
<dbReference type="Gene3D" id="3.90.226.10">
    <property type="entry name" value="2-enoyl-CoA Hydratase, Chain A, domain 1"/>
    <property type="match status" value="1"/>
</dbReference>
<organism evidence="7 8">
    <name type="scientific">Thermogutta terrifontis</name>
    <dbReference type="NCBI Taxonomy" id="1331910"/>
    <lineage>
        <taxon>Bacteria</taxon>
        <taxon>Pseudomonadati</taxon>
        <taxon>Planctomycetota</taxon>
        <taxon>Planctomycetia</taxon>
        <taxon>Pirellulales</taxon>
        <taxon>Thermoguttaceae</taxon>
        <taxon>Thermogutta</taxon>
    </lineage>
</organism>
<proteinExistence type="inferred from homology"/>
<dbReference type="FunFam" id="2.30.42.10:FF:000063">
    <property type="entry name" value="Peptidase, S41 family"/>
    <property type="match status" value="1"/>
</dbReference>
<dbReference type="InterPro" id="IPR029045">
    <property type="entry name" value="ClpP/crotonase-like_dom_sf"/>
</dbReference>
<keyword evidence="3 5" id="KW-0378">Hydrolase</keyword>
<dbReference type="RefSeq" id="WP_157731572.1">
    <property type="nucleotide sequence ID" value="NZ_CP018477.1"/>
</dbReference>
<evidence type="ECO:0000256" key="1">
    <source>
        <dbReference type="ARBA" id="ARBA00009179"/>
    </source>
</evidence>
<evidence type="ECO:0000256" key="4">
    <source>
        <dbReference type="ARBA" id="ARBA00022825"/>
    </source>
</evidence>
<evidence type="ECO:0000256" key="3">
    <source>
        <dbReference type="ARBA" id="ARBA00022801"/>
    </source>
</evidence>
<dbReference type="Gene3D" id="3.30.750.44">
    <property type="match status" value="1"/>
</dbReference>
<dbReference type="InterPro" id="IPR005151">
    <property type="entry name" value="Tail-specific_protease"/>
</dbReference>
<evidence type="ECO:0000313" key="8">
    <source>
        <dbReference type="Proteomes" id="UP000215086"/>
    </source>
</evidence>
<keyword evidence="2 5" id="KW-0645">Protease</keyword>
<gene>
    <name evidence="7" type="ORF">THTE_0221</name>
</gene>
<dbReference type="EMBL" id="CP018477">
    <property type="protein sequence ID" value="ASV72823.1"/>
    <property type="molecule type" value="Genomic_DNA"/>
</dbReference>
<dbReference type="GO" id="GO:0007165">
    <property type="term" value="P:signal transduction"/>
    <property type="evidence" value="ECO:0007669"/>
    <property type="project" value="TreeGrafter"/>
</dbReference>
<dbReference type="Gene3D" id="2.30.42.10">
    <property type="match status" value="1"/>
</dbReference>
<dbReference type="Pfam" id="PF17820">
    <property type="entry name" value="PDZ_6"/>
    <property type="match status" value="1"/>
</dbReference>
<evidence type="ECO:0000256" key="5">
    <source>
        <dbReference type="RuleBase" id="RU004404"/>
    </source>
</evidence>
<dbReference type="KEGG" id="ttf:THTE_0221"/>
<evidence type="ECO:0000256" key="2">
    <source>
        <dbReference type="ARBA" id="ARBA00022670"/>
    </source>
</evidence>
<feature type="domain" description="PDZ" evidence="6">
    <location>
        <begin position="78"/>
        <end position="144"/>
    </location>
</feature>
<dbReference type="CDD" id="cd07560">
    <property type="entry name" value="Peptidase_S41_CPP"/>
    <property type="match status" value="1"/>
</dbReference>
<keyword evidence="4 5" id="KW-0720">Serine protease</keyword>
<dbReference type="NCBIfam" id="TIGR00225">
    <property type="entry name" value="prc"/>
    <property type="match status" value="1"/>
</dbReference>
<dbReference type="PROSITE" id="PS50106">
    <property type="entry name" value="PDZ"/>
    <property type="match status" value="1"/>
</dbReference>
<dbReference type="PANTHER" id="PTHR32060">
    <property type="entry name" value="TAIL-SPECIFIC PROTEASE"/>
    <property type="match status" value="1"/>
</dbReference>
<dbReference type="GO" id="GO:0030288">
    <property type="term" value="C:outer membrane-bounded periplasmic space"/>
    <property type="evidence" value="ECO:0007669"/>
    <property type="project" value="TreeGrafter"/>
</dbReference>
<accession>A0A286RA46</accession>
<dbReference type="GO" id="GO:0006508">
    <property type="term" value="P:proteolysis"/>
    <property type="evidence" value="ECO:0007669"/>
    <property type="project" value="UniProtKB-KW"/>
</dbReference>
<reference evidence="7 8" key="1">
    <citation type="journal article" name="Front. Microbiol.">
        <title>Sugar Metabolism of the First Thermophilic Planctomycete Thermogutta terrifontis: Comparative Genomic and Transcriptomic Approaches.</title>
        <authorList>
            <person name="Elcheninov A.G."/>
            <person name="Menzel P."/>
            <person name="Gudbergsdottir S.R."/>
            <person name="Slesarev A.I."/>
            <person name="Kadnikov V.V."/>
            <person name="Krogh A."/>
            <person name="Bonch-Osmolovskaya E.A."/>
            <person name="Peng X."/>
            <person name="Kublanov I.V."/>
        </authorList>
    </citation>
    <scope>NUCLEOTIDE SEQUENCE [LARGE SCALE GENOMIC DNA]</scope>
    <source>
        <strain evidence="7 8">R1</strain>
    </source>
</reference>
<dbReference type="InterPro" id="IPR001478">
    <property type="entry name" value="PDZ"/>
</dbReference>
<dbReference type="GO" id="GO:0004252">
    <property type="term" value="F:serine-type endopeptidase activity"/>
    <property type="evidence" value="ECO:0007669"/>
    <property type="project" value="UniProtKB-EC"/>
</dbReference>
<dbReference type="Proteomes" id="UP000215086">
    <property type="component" value="Chromosome"/>
</dbReference>
<dbReference type="SMART" id="SM00228">
    <property type="entry name" value="PDZ"/>
    <property type="match status" value="1"/>
</dbReference>
<name>A0A286RA46_9BACT</name>
<dbReference type="InterPro" id="IPR004447">
    <property type="entry name" value="Peptidase_S41A"/>
</dbReference>
<dbReference type="InterPro" id="IPR036034">
    <property type="entry name" value="PDZ_sf"/>
</dbReference>
<dbReference type="EC" id="3.4.21.102" evidence="7"/>
<keyword evidence="8" id="KW-1185">Reference proteome</keyword>
<protein>
    <submittedName>
        <fullName evidence="7">Carboxyl-terminal protease</fullName>
        <ecNumber evidence="7">3.4.21.102</ecNumber>
    </submittedName>
</protein>
<dbReference type="CDD" id="cd06782">
    <property type="entry name" value="cpPDZ_CPP-like"/>
    <property type="match status" value="1"/>
</dbReference>
<evidence type="ECO:0000313" key="7">
    <source>
        <dbReference type="EMBL" id="ASV72823.1"/>
    </source>
</evidence>
<comment type="similarity">
    <text evidence="1 5">Belongs to the peptidase S41A family.</text>
</comment>